<dbReference type="EMBL" id="BONC01000054">
    <property type="protein sequence ID" value="GIF59832.1"/>
    <property type="molecule type" value="Genomic_DNA"/>
</dbReference>
<protein>
    <recommendedName>
        <fullName evidence="4">Anti-sigma factor NepR domain-containing protein</fullName>
    </recommendedName>
</protein>
<evidence type="ECO:0000256" key="1">
    <source>
        <dbReference type="SAM" id="MobiDB-lite"/>
    </source>
</evidence>
<evidence type="ECO:0000313" key="3">
    <source>
        <dbReference type="Proteomes" id="UP000624325"/>
    </source>
</evidence>
<comment type="caution">
    <text evidence="2">The sequence shown here is derived from an EMBL/GenBank/DDBJ whole genome shotgun (WGS) entry which is preliminary data.</text>
</comment>
<feature type="region of interest" description="Disordered" evidence="1">
    <location>
        <begin position="35"/>
        <end position="59"/>
    </location>
</feature>
<name>A0ABQ4CAP5_9ACTN</name>
<sequence length="59" mass="6366">MSAAGEARPSVDDYIRAAVEAAPPLNEDQRARLAGLLAPTRRADRTTRPPARKGRGDRP</sequence>
<evidence type="ECO:0000313" key="2">
    <source>
        <dbReference type="EMBL" id="GIF59832.1"/>
    </source>
</evidence>
<reference evidence="2 3" key="1">
    <citation type="submission" date="2021-01" db="EMBL/GenBank/DDBJ databases">
        <title>Whole genome shotgun sequence of Asanoa iriomotensis NBRC 100142.</title>
        <authorList>
            <person name="Komaki H."/>
            <person name="Tamura T."/>
        </authorList>
    </citation>
    <scope>NUCLEOTIDE SEQUENCE [LARGE SCALE GENOMIC DNA]</scope>
    <source>
        <strain evidence="2 3">NBRC 100142</strain>
    </source>
</reference>
<dbReference type="Proteomes" id="UP000624325">
    <property type="component" value="Unassembled WGS sequence"/>
</dbReference>
<evidence type="ECO:0008006" key="4">
    <source>
        <dbReference type="Google" id="ProtNLM"/>
    </source>
</evidence>
<proteinExistence type="predicted"/>
<gene>
    <name evidence="2" type="ORF">Air01nite_59270</name>
</gene>
<accession>A0ABQ4CAP5</accession>
<keyword evidence="3" id="KW-1185">Reference proteome</keyword>
<organism evidence="2 3">
    <name type="scientific">Asanoa iriomotensis</name>
    <dbReference type="NCBI Taxonomy" id="234613"/>
    <lineage>
        <taxon>Bacteria</taxon>
        <taxon>Bacillati</taxon>
        <taxon>Actinomycetota</taxon>
        <taxon>Actinomycetes</taxon>
        <taxon>Micromonosporales</taxon>
        <taxon>Micromonosporaceae</taxon>
        <taxon>Asanoa</taxon>
    </lineage>
</organism>